<dbReference type="SUPFAM" id="SSF51126">
    <property type="entry name" value="Pectin lyase-like"/>
    <property type="match status" value="1"/>
</dbReference>
<keyword evidence="3" id="KW-0964">Secreted</keyword>
<keyword evidence="5" id="KW-0732">Signal</keyword>
<feature type="compositionally biased region" description="Low complexity" evidence="9">
    <location>
        <begin position="352"/>
        <end position="374"/>
    </location>
</feature>
<evidence type="ECO:0000256" key="8">
    <source>
        <dbReference type="ARBA" id="ARBA00038263"/>
    </source>
</evidence>
<protein>
    <recommendedName>
        <fullName evidence="10">Right handed beta helix domain-containing protein</fullName>
    </recommendedName>
</protein>
<dbReference type="PANTHER" id="PTHR40088:SF1">
    <property type="entry name" value="PECTATE LYASE PEL9"/>
    <property type="match status" value="1"/>
</dbReference>
<dbReference type="InterPro" id="IPR006626">
    <property type="entry name" value="PbH1"/>
</dbReference>
<evidence type="ECO:0000256" key="7">
    <source>
        <dbReference type="ARBA" id="ARBA00023239"/>
    </source>
</evidence>
<feature type="domain" description="Right handed beta helix" evidence="10">
    <location>
        <begin position="11"/>
        <end position="190"/>
    </location>
</feature>
<evidence type="ECO:0000256" key="3">
    <source>
        <dbReference type="ARBA" id="ARBA00022525"/>
    </source>
</evidence>
<dbReference type="Gene3D" id="2.160.20.10">
    <property type="entry name" value="Single-stranded right-handed beta-helix, Pectin lyase-like"/>
    <property type="match status" value="1"/>
</dbReference>
<keyword evidence="7" id="KW-0456">Lyase</keyword>
<evidence type="ECO:0000256" key="5">
    <source>
        <dbReference type="ARBA" id="ARBA00022729"/>
    </source>
</evidence>
<evidence type="ECO:0000256" key="1">
    <source>
        <dbReference type="ARBA" id="ARBA00001913"/>
    </source>
</evidence>
<dbReference type="InterPro" id="IPR012334">
    <property type="entry name" value="Pectin_lyas_fold"/>
</dbReference>
<dbReference type="EMBL" id="AP027729">
    <property type="protein sequence ID" value="BDZ42491.1"/>
    <property type="molecule type" value="Genomic_DNA"/>
</dbReference>
<evidence type="ECO:0000313" key="12">
    <source>
        <dbReference type="Proteomes" id="UP001321475"/>
    </source>
</evidence>
<dbReference type="Proteomes" id="UP001321475">
    <property type="component" value="Chromosome"/>
</dbReference>
<keyword evidence="6" id="KW-0106">Calcium</keyword>
<sequence>MLDLSESATGGLQLRGDWWHVYDLEITGSGDKAKPMLVSGNHNVVERVESHHNQDTGIQISGSSTEPASMWPSDNLVVSSESHNNADPGGNDADGFAAKLTVGEGNVFRYNIAHHNIDDGWDLYAKSTTGPIGTVVVEDSVAYDNGRLEGDDPRTGEGNGFKLGGESMPGDHLLRNSVTYGNLGTGATSNSGPDVRLDSVTSADNDRGVRLETNAKSTDYRATGVVSFRNPSTDVLELAQDDASLLADPSNYFDGVTADASDGRPAEVTEDWFVSTDASTFTPVIAADGSIAMGGLYELTGAAPSDTGARLTANPDPTHVVPLPAVPTALVNVVAPSISGDAVKGRTLTADPGSGRSRPSSRTGGCATASPSRRPTTRRTR</sequence>
<evidence type="ECO:0000256" key="9">
    <source>
        <dbReference type="SAM" id="MobiDB-lite"/>
    </source>
</evidence>
<dbReference type="RefSeq" id="WP_286216966.1">
    <property type="nucleotide sequence ID" value="NZ_AP027729.1"/>
</dbReference>
<organism evidence="11 12">
    <name type="scientific">Paraoerskovia sediminicola</name>
    <dbReference type="NCBI Taxonomy" id="1138587"/>
    <lineage>
        <taxon>Bacteria</taxon>
        <taxon>Bacillati</taxon>
        <taxon>Actinomycetota</taxon>
        <taxon>Actinomycetes</taxon>
        <taxon>Micrococcales</taxon>
        <taxon>Cellulomonadaceae</taxon>
        <taxon>Paraoerskovia</taxon>
    </lineage>
</organism>
<dbReference type="InterPro" id="IPR052052">
    <property type="entry name" value="Polysaccharide_Lyase_9"/>
</dbReference>
<keyword evidence="12" id="KW-1185">Reference proteome</keyword>
<evidence type="ECO:0000259" key="10">
    <source>
        <dbReference type="Pfam" id="PF13229"/>
    </source>
</evidence>
<evidence type="ECO:0000256" key="4">
    <source>
        <dbReference type="ARBA" id="ARBA00022723"/>
    </source>
</evidence>
<accession>A0ABM8G395</accession>
<evidence type="ECO:0000256" key="2">
    <source>
        <dbReference type="ARBA" id="ARBA00004613"/>
    </source>
</evidence>
<feature type="region of interest" description="Disordered" evidence="9">
    <location>
        <begin position="51"/>
        <end position="70"/>
    </location>
</feature>
<reference evidence="12" key="1">
    <citation type="journal article" date="2019" name="Int. J. Syst. Evol. Microbiol.">
        <title>The Global Catalogue of Microorganisms (GCM) 10K type strain sequencing project: providing services to taxonomists for standard genome sequencing and annotation.</title>
        <authorList>
            <consortium name="The Broad Institute Genomics Platform"/>
            <consortium name="The Broad Institute Genome Sequencing Center for Infectious Disease"/>
            <person name="Wu L."/>
            <person name="Ma J."/>
        </authorList>
    </citation>
    <scope>NUCLEOTIDE SEQUENCE [LARGE SCALE GENOMIC DNA]</scope>
    <source>
        <strain evidence="12">NBRC 108565</strain>
    </source>
</reference>
<comment type="similarity">
    <text evidence="8">Belongs to the polysaccharide lyase 9 family.</text>
</comment>
<proteinExistence type="inferred from homology"/>
<dbReference type="InterPro" id="IPR039448">
    <property type="entry name" value="Beta_helix"/>
</dbReference>
<evidence type="ECO:0000256" key="6">
    <source>
        <dbReference type="ARBA" id="ARBA00022837"/>
    </source>
</evidence>
<feature type="region of interest" description="Disordered" evidence="9">
    <location>
        <begin position="343"/>
        <end position="381"/>
    </location>
</feature>
<name>A0ABM8G395_9CELL</name>
<dbReference type="SMART" id="SM00710">
    <property type="entry name" value="PbH1"/>
    <property type="match status" value="4"/>
</dbReference>
<comment type="subcellular location">
    <subcellularLocation>
        <location evidence="2">Secreted</location>
    </subcellularLocation>
</comment>
<gene>
    <name evidence="11" type="ORF">GCM10025865_17900</name>
</gene>
<dbReference type="InterPro" id="IPR011050">
    <property type="entry name" value="Pectin_lyase_fold/virulence"/>
</dbReference>
<feature type="region of interest" description="Disordered" evidence="9">
    <location>
        <begin position="184"/>
        <end position="207"/>
    </location>
</feature>
<dbReference type="PANTHER" id="PTHR40088">
    <property type="entry name" value="PECTATE LYASE (EUROFUNG)"/>
    <property type="match status" value="1"/>
</dbReference>
<dbReference type="Pfam" id="PF13229">
    <property type="entry name" value="Beta_helix"/>
    <property type="match status" value="1"/>
</dbReference>
<evidence type="ECO:0000313" key="11">
    <source>
        <dbReference type="EMBL" id="BDZ42491.1"/>
    </source>
</evidence>
<feature type="compositionally biased region" description="Polar residues" evidence="9">
    <location>
        <begin position="55"/>
        <end position="67"/>
    </location>
</feature>
<comment type="cofactor">
    <cofactor evidence="1">
        <name>Ca(2+)</name>
        <dbReference type="ChEBI" id="CHEBI:29108"/>
    </cofactor>
</comment>
<keyword evidence="4" id="KW-0479">Metal-binding</keyword>